<dbReference type="RefSeq" id="WP_254738009.1">
    <property type="nucleotide sequence ID" value="NZ_JANCLU010000001.1"/>
</dbReference>
<evidence type="ECO:0000259" key="4">
    <source>
        <dbReference type="SMART" id="SM00559"/>
    </source>
</evidence>
<accession>A0ABT1L739</accession>
<dbReference type="CDD" id="cd00789">
    <property type="entry name" value="KU_like"/>
    <property type="match status" value="1"/>
</dbReference>
<keyword evidence="1 2" id="KW-0238">DNA-binding</keyword>
<comment type="caution">
    <text evidence="5">The sequence shown here is derived from an EMBL/GenBank/DDBJ whole genome shotgun (WGS) entry which is preliminary data.</text>
</comment>
<evidence type="ECO:0000256" key="3">
    <source>
        <dbReference type="SAM" id="MobiDB-lite"/>
    </source>
</evidence>
<keyword evidence="2" id="KW-0234">DNA repair</keyword>
<evidence type="ECO:0000256" key="1">
    <source>
        <dbReference type="ARBA" id="ARBA00023125"/>
    </source>
</evidence>
<dbReference type="InterPro" id="IPR009187">
    <property type="entry name" value="Prok_Ku"/>
</dbReference>
<dbReference type="NCBIfam" id="TIGR02772">
    <property type="entry name" value="Ku_bact"/>
    <property type="match status" value="1"/>
</dbReference>
<name>A0ABT1L739_9HYPH</name>
<dbReference type="EMBL" id="JANCLU010000001">
    <property type="protein sequence ID" value="MCP8937260.1"/>
    <property type="molecule type" value="Genomic_DNA"/>
</dbReference>
<keyword evidence="2" id="KW-0227">DNA damage</keyword>
<dbReference type="InterPro" id="IPR006164">
    <property type="entry name" value="DNA_bd_Ku70/Ku80"/>
</dbReference>
<reference evidence="5 6" key="1">
    <citation type="submission" date="2022-07" db="EMBL/GenBank/DDBJ databases">
        <authorList>
            <person name="Li W.-J."/>
            <person name="Deng Q.-Q."/>
        </authorList>
    </citation>
    <scope>NUCLEOTIDE SEQUENCE [LARGE SCALE GENOMIC DNA]</scope>
    <source>
        <strain evidence="5 6">SYSU M60028</strain>
    </source>
</reference>
<dbReference type="PANTHER" id="PTHR41251:SF1">
    <property type="entry name" value="NON-HOMOLOGOUS END JOINING PROTEIN KU"/>
    <property type="match status" value="1"/>
</dbReference>
<dbReference type="Pfam" id="PF02735">
    <property type="entry name" value="Ku"/>
    <property type="match status" value="1"/>
</dbReference>
<dbReference type="PANTHER" id="PTHR41251">
    <property type="entry name" value="NON-HOMOLOGOUS END JOINING PROTEIN KU"/>
    <property type="match status" value="1"/>
</dbReference>
<dbReference type="SUPFAM" id="SSF100939">
    <property type="entry name" value="SPOC domain-like"/>
    <property type="match status" value="1"/>
</dbReference>
<keyword evidence="2" id="KW-0233">DNA recombination</keyword>
<protein>
    <recommendedName>
        <fullName evidence="2">Non-homologous end joining protein Ku</fullName>
    </recommendedName>
</protein>
<gene>
    <name evidence="2" type="primary">ku</name>
    <name evidence="5" type="ORF">NK718_01925</name>
</gene>
<dbReference type="Proteomes" id="UP001205890">
    <property type="component" value="Unassembled WGS sequence"/>
</dbReference>
<evidence type="ECO:0000313" key="5">
    <source>
        <dbReference type="EMBL" id="MCP8937260.1"/>
    </source>
</evidence>
<dbReference type="InterPro" id="IPR016194">
    <property type="entry name" value="SPOC-like_C_dom_sf"/>
</dbReference>
<evidence type="ECO:0000313" key="6">
    <source>
        <dbReference type="Proteomes" id="UP001205890"/>
    </source>
</evidence>
<sequence length="345" mass="37560">MAPRANWKGYLKLSLVSCAVALYPAAKSSARVAFHTLNRATGHRLRRQMFDPETGDVVETEDQVKGYEVAKGEYVMVEDEEIDAIAIESTHTIDIERFVPRSEIDELYLDAPYYLAPEDRVAEEAFAVIREAMRKTGMVGLARLVLYRRERIVMLEPRGKGLFAAILRYPYEVREDKPYFEEIPDVTIPPEMLDLAQHIISKMEGHFEPETFEDRYENAMIELVKAKQSGREAALPAPAARPSNVVNLMDALRRSVQADAGEPAPSSSSRAKPPAPAKSSKRGAAPSASKSANSAARSKKPAAAPASSSKSRTGKPAAPAGKGAAAKSAAAKSAPQRGGRLRKVG</sequence>
<comment type="subunit">
    <text evidence="2">Homodimer. Interacts with LigD.</text>
</comment>
<feature type="compositionally biased region" description="Low complexity" evidence="3">
    <location>
        <begin position="282"/>
        <end position="335"/>
    </location>
</feature>
<feature type="compositionally biased region" description="Low complexity" evidence="3">
    <location>
        <begin position="263"/>
        <end position="272"/>
    </location>
</feature>
<feature type="region of interest" description="Disordered" evidence="3">
    <location>
        <begin position="257"/>
        <end position="345"/>
    </location>
</feature>
<comment type="function">
    <text evidence="2">With LigD forms a non-homologous end joining (NHEJ) DNA repair enzyme, which repairs dsDNA breaks with reduced fidelity. Binds linear dsDNA with 5'- and 3'- overhangs but not closed circular dsDNA nor ssDNA. Recruits and stimulates the ligase activity of LigD.</text>
</comment>
<dbReference type="PIRSF" id="PIRSF006493">
    <property type="entry name" value="Prok_Ku"/>
    <property type="match status" value="1"/>
</dbReference>
<proteinExistence type="inferred from homology"/>
<evidence type="ECO:0000256" key="2">
    <source>
        <dbReference type="HAMAP-Rule" id="MF_01875"/>
    </source>
</evidence>
<keyword evidence="6" id="KW-1185">Reference proteome</keyword>
<comment type="similarity">
    <text evidence="2">Belongs to the prokaryotic Ku family.</text>
</comment>
<feature type="domain" description="Ku" evidence="4">
    <location>
        <begin position="55"/>
        <end position="183"/>
    </location>
</feature>
<dbReference type="HAMAP" id="MF_01875">
    <property type="entry name" value="Prokaryotic_Ku"/>
    <property type="match status" value="1"/>
</dbReference>
<dbReference type="Gene3D" id="2.40.290.10">
    <property type="match status" value="1"/>
</dbReference>
<dbReference type="SMART" id="SM00559">
    <property type="entry name" value="Ku78"/>
    <property type="match status" value="1"/>
</dbReference>
<organism evidence="5 6">
    <name type="scientific">Alsobacter ponti</name>
    <dbReference type="NCBI Taxonomy" id="2962936"/>
    <lineage>
        <taxon>Bacteria</taxon>
        <taxon>Pseudomonadati</taxon>
        <taxon>Pseudomonadota</taxon>
        <taxon>Alphaproteobacteria</taxon>
        <taxon>Hyphomicrobiales</taxon>
        <taxon>Alsobacteraceae</taxon>
        <taxon>Alsobacter</taxon>
    </lineage>
</organism>